<dbReference type="PANTHER" id="PTHR24177">
    <property type="entry name" value="CASKIN"/>
    <property type="match status" value="1"/>
</dbReference>
<organism evidence="5 6">
    <name type="scientific">Rubroshorea leprosula</name>
    <dbReference type="NCBI Taxonomy" id="152421"/>
    <lineage>
        <taxon>Eukaryota</taxon>
        <taxon>Viridiplantae</taxon>
        <taxon>Streptophyta</taxon>
        <taxon>Embryophyta</taxon>
        <taxon>Tracheophyta</taxon>
        <taxon>Spermatophyta</taxon>
        <taxon>Magnoliopsida</taxon>
        <taxon>eudicotyledons</taxon>
        <taxon>Gunneridae</taxon>
        <taxon>Pentapetalae</taxon>
        <taxon>rosids</taxon>
        <taxon>malvids</taxon>
        <taxon>Malvales</taxon>
        <taxon>Dipterocarpaceae</taxon>
        <taxon>Rubroshorea</taxon>
    </lineage>
</organism>
<keyword evidence="2" id="KW-0812">Transmembrane</keyword>
<feature type="transmembrane region" description="Helical" evidence="2">
    <location>
        <begin position="547"/>
        <end position="565"/>
    </location>
</feature>
<evidence type="ECO:0000256" key="2">
    <source>
        <dbReference type="SAM" id="Phobius"/>
    </source>
</evidence>
<evidence type="ECO:0000259" key="3">
    <source>
        <dbReference type="Pfam" id="PF13961"/>
    </source>
</evidence>
<feature type="region of interest" description="Disordered" evidence="1">
    <location>
        <begin position="93"/>
        <end position="112"/>
    </location>
</feature>
<dbReference type="SUPFAM" id="SSF48403">
    <property type="entry name" value="Ankyrin repeat"/>
    <property type="match status" value="1"/>
</dbReference>
<accession>A0AAV5KVN6</accession>
<dbReference type="PANTHER" id="PTHR24177:SF329">
    <property type="entry name" value="ANKYRIN REPEAT PROTEIN"/>
    <property type="match status" value="1"/>
</dbReference>
<evidence type="ECO:0000313" key="6">
    <source>
        <dbReference type="Proteomes" id="UP001054252"/>
    </source>
</evidence>
<sequence>MTMSSINSRTTLIVPFLLEKDKKNYENWKFYIKNYLLAQDLWDIVEYGNILEGNWRKKNAAALHAILCSCSLDISSQIKDTSAKDAWKYLAKMPEEREPEEGEPQERSSGGEEINRPYWLKLTKKIYKGDWQDVREFIFDKGRITFPQITGFEETALHVAIKAEQDKIVKELIEMMSIPELEKMDCNGHTALSLVAFEGRKEWAELLVQKNQGLLTIADKVGNIPLTRAANYGREEMTHYLYDETLNYIQTSRHDNILQPGKEGNHGFHLLRSCIANKMFVNLLHFIVEPGLSFHVGNDGFITTVELPTTSTTPTGDVQLDVFDQSHDERNIRKQVSIFVGFHRLGLKVYELTGIKKICDLKLRHHLANEVLLSMCKYVSALELNHERDDFGVGAALFEATKHGVEEFVTELCKANPSFGFKTNIDGRLFFMVAVQHRQEKVFNLIYGVNQAWNAGHINKKDIDGNNILHIAGGLAPDFERAGISSSPALQIQRELQWFKAVESIVPEWCKEAKNNNDQTPKDVFTKSHKELVKEGQKWMADTASSFIILSILLVTVTFAVSFTVPGGNNQTTGFNVFGNPNVPQR</sequence>
<evidence type="ECO:0000256" key="1">
    <source>
        <dbReference type="SAM" id="MobiDB-lite"/>
    </source>
</evidence>
<dbReference type="Pfam" id="PF13962">
    <property type="entry name" value="PGG"/>
    <property type="match status" value="1"/>
</dbReference>
<dbReference type="SMART" id="SM00248">
    <property type="entry name" value="ANK"/>
    <property type="match status" value="4"/>
</dbReference>
<dbReference type="AlphaFoldDB" id="A0AAV5KVN6"/>
<name>A0AAV5KVN6_9ROSI</name>
<dbReference type="InterPro" id="IPR036770">
    <property type="entry name" value="Ankyrin_rpt-contain_sf"/>
</dbReference>
<comment type="caution">
    <text evidence="5">The sequence shown here is derived from an EMBL/GenBank/DDBJ whole genome shotgun (WGS) entry which is preliminary data.</text>
</comment>
<keyword evidence="2" id="KW-0472">Membrane</keyword>
<evidence type="ECO:0000313" key="5">
    <source>
        <dbReference type="EMBL" id="GKV28737.1"/>
    </source>
</evidence>
<proteinExistence type="predicted"/>
<protein>
    <recommendedName>
        <fullName evidence="7">PGG domain-containing protein</fullName>
    </recommendedName>
</protein>
<reference evidence="5 6" key="1">
    <citation type="journal article" date="2021" name="Commun. Biol.">
        <title>The genome of Shorea leprosula (Dipterocarpaceae) highlights the ecological relevance of drought in aseasonal tropical rainforests.</title>
        <authorList>
            <person name="Ng K.K.S."/>
            <person name="Kobayashi M.J."/>
            <person name="Fawcett J.A."/>
            <person name="Hatakeyama M."/>
            <person name="Paape T."/>
            <person name="Ng C.H."/>
            <person name="Ang C.C."/>
            <person name="Tnah L.H."/>
            <person name="Lee C.T."/>
            <person name="Nishiyama T."/>
            <person name="Sese J."/>
            <person name="O'Brien M.J."/>
            <person name="Copetti D."/>
            <person name="Mohd Noor M.I."/>
            <person name="Ong R.C."/>
            <person name="Putra M."/>
            <person name="Sireger I.Z."/>
            <person name="Indrioko S."/>
            <person name="Kosugi Y."/>
            <person name="Izuno A."/>
            <person name="Isagi Y."/>
            <person name="Lee S.L."/>
            <person name="Shimizu K.K."/>
        </authorList>
    </citation>
    <scope>NUCLEOTIDE SEQUENCE [LARGE SCALE GENOMIC DNA]</scope>
    <source>
        <strain evidence="5">214</strain>
    </source>
</reference>
<dbReference type="InterPro" id="IPR025314">
    <property type="entry name" value="DUF4219"/>
</dbReference>
<dbReference type="GO" id="GO:0016020">
    <property type="term" value="C:membrane"/>
    <property type="evidence" value="ECO:0007669"/>
    <property type="project" value="TreeGrafter"/>
</dbReference>
<gene>
    <name evidence="5" type="ORF">SLEP1_g37750</name>
</gene>
<dbReference type="EMBL" id="BPVZ01000080">
    <property type="protein sequence ID" value="GKV28737.1"/>
    <property type="molecule type" value="Genomic_DNA"/>
</dbReference>
<dbReference type="Pfam" id="PF13961">
    <property type="entry name" value="DUF4219"/>
    <property type="match status" value="1"/>
</dbReference>
<dbReference type="InterPro" id="IPR026961">
    <property type="entry name" value="PGG_dom"/>
</dbReference>
<dbReference type="Pfam" id="PF12796">
    <property type="entry name" value="Ank_2"/>
    <property type="match status" value="1"/>
</dbReference>
<dbReference type="InterPro" id="IPR002110">
    <property type="entry name" value="Ankyrin_rpt"/>
</dbReference>
<dbReference type="Gene3D" id="1.25.40.20">
    <property type="entry name" value="Ankyrin repeat-containing domain"/>
    <property type="match status" value="2"/>
</dbReference>
<keyword evidence="2" id="KW-1133">Transmembrane helix</keyword>
<evidence type="ECO:0008006" key="7">
    <source>
        <dbReference type="Google" id="ProtNLM"/>
    </source>
</evidence>
<feature type="domain" description="PGG" evidence="4">
    <location>
        <begin position="538"/>
        <end position="582"/>
    </location>
</feature>
<evidence type="ECO:0000259" key="4">
    <source>
        <dbReference type="Pfam" id="PF13962"/>
    </source>
</evidence>
<keyword evidence="6" id="KW-1185">Reference proteome</keyword>
<feature type="domain" description="DUF4219" evidence="3">
    <location>
        <begin position="21"/>
        <end position="46"/>
    </location>
</feature>
<dbReference type="Proteomes" id="UP001054252">
    <property type="component" value="Unassembled WGS sequence"/>
</dbReference>